<evidence type="ECO:0000313" key="1">
    <source>
        <dbReference type="EMBL" id="SNS74924.1"/>
    </source>
</evidence>
<reference evidence="1 2" key="1">
    <citation type="submission" date="2017-06" db="EMBL/GenBank/DDBJ databases">
        <authorList>
            <person name="Kim H.J."/>
            <person name="Triplett B.A."/>
        </authorList>
    </citation>
    <scope>NUCLEOTIDE SEQUENCE [LARGE SCALE GENOMIC DNA]</scope>
    <source>
        <strain evidence="1 2">DSM 43151</strain>
    </source>
</reference>
<evidence type="ECO:0000313" key="2">
    <source>
        <dbReference type="Proteomes" id="UP000198415"/>
    </source>
</evidence>
<dbReference type="Proteomes" id="UP000198415">
    <property type="component" value="Unassembled WGS sequence"/>
</dbReference>
<accession>A0A239H3U0</accession>
<name>A0A239H3U0_9ACTN</name>
<gene>
    <name evidence="1" type="ORF">SAMN06264365_1231</name>
</gene>
<organism evidence="1 2">
    <name type="scientific">Actinoplanes regularis</name>
    <dbReference type="NCBI Taxonomy" id="52697"/>
    <lineage>
        <taxon>Bacteria</taxon>
        <taxon>Bacillati</taxon>
        <taxon>Actinomycetota</taxon>
        <taxon>Actinomycetes</taxon>
        <taxon>Micromonosporales</taxon>
        <taxon>Micromonosporaceae</taxon>
        <taxon>Actinoplanes</taxon>
    </lineage>
</organism>
<dbReference type="AlphaFoldDB" id="A0A239H3U0"/>
<keyword evidence="2" id="KW-1185">Reference proteome</keyword>
<feature type="non-terminal residue" evidence="1">
    <location>
        <position position="39"/>
    </location>
</feature>
<proteinExistence type="predicted"/>
<dbReference type="EMBL" id="FZNR01000023">
    <property type="protein sequence ID" value="SNS74924.1"/>
    <property type="molecule type" value="Genomic_DNA"/>
</dbReference>
<protein>
    <submittedName>
        <fullName evidence="1">Uncharacterized protein</fullName>
    </submittedName>
</protein>
<sequence>MVSKDFRVFNCLFRNIVLGAAVPWLDLSGRRIRSSTYAH</sequence>